<dbReference type="InterPro" id="IPR051614">
    <property type="entry name" value="UPF0045_domain"/>
</dbReference>
<gene>
    <name evidence="3" type="ORF">WKV44_07100</name>
</gene>
<comment type="caution">
    <text evidence="3">The sequence shown here is derived from an EMBL/GenBank/DDBJ whole genome shotgun (WGS) entry which is preliminary data.</text>
</comment>
<dbReference type="SUPFAM" id="SSF89957">
    <property type="entry name" value="MTH1187/YkoF-like"/>
    <property type="match status" value="1"/>
</dbReference>
<proteinExistence type="inferred from homology"/>
<dbReference type="EMBL" id="JBCHKQ010000003">
    <property type="protein sequence ID" value="MEM5948307.1"/>
    <property type="molecule type" value="Genomic_DNA"/>
</dbReference>
<evidence type="ECO:0000313" key="4">
    <source>
        <dbReference type="Proteomes" id="UP001466331"/>
    </source>
</evidence>
<sequence>MPEAHLSLQIIPMTEKERLYPIVDKVIDYIKKSGVRYIVGPMETTMEGELDLLFDIAKEAHRICLEEGAWRVGAVIKTDVLPEGIRFEDKIGKYKQV</sequence>
<accession>A0ABU9UCB3</accession>
<dbReference type="PANTHER" id="PTHR33777:SF1">
    <property type="entry name" value="UPF0045 PROTEIN ECM15"/>
    <property type="match status" value="1"/>
</dbReference>
<dbReference type="InterPro" id="IPR029756">
    <property type="entry name" value="MTH1187/YkoF-like"/>
</dbReference>
<evidence type="ECO:0000256" key="1">
    <source>
        <dbReference type="ARBA" id="ARBA00010272"/>
    </source>
</evidence>
<reference evidence="3 4" key="1">
    <citation type="submission" date="2024-03" db="EMBL/GenBank/DDBJ databases">
        <title>Ignisphaera cupida sp. nov., a hyperthermophilic hydrolytic archaeon from a hot spring of Kamchatka, and proposal of Ignisphaeraceae fam. nov.</title>
        <authorList>
            <person name="Podosokorskaya O.A."/>
            <person name="Elcheninov A.G."/>
            <person name="Maltseva A.I."/>
            <person name="Zayulina K.S."/>
            <person name="Novikov A."/>
            <person name="Merkel A.Y."/>
        </authorList>
    </citation>
    <scope>NUCLEOTIDE SEQUENCE [LARGE SCALE GENOMIC DNA]</scope>
    <source>
        <strain evidence="3 4">38H-sp</strain>
    </source>
</reference>
<name>A0ABU9UCB3_9SPIR</name>
<organism evidence="3 4">
    <name type="scientific">Rarispira pelagica</name>
    <dbReference type="NCBI Taxonomy" id="3141764"/>
    <lineage>
        <taxon>Bacteria</taxon>
        <taxon>Pseudomonadati</taxon>
        <taxon>Spirochaetota</taxon>
        <taxon>Spirochaetia</taxon>
        <taxon>Winmispirales</taxon>
        <taxon>Winmispiraceae</taxon>
        <taxon>Rarispira</taxon>
    </lineage>
</organism>
<comment type="similarity">
    <text evidence="1">Belongs to the UPF0045 family.</text>
</comment>
<keyword evidence="4" id="KW-1185">Reference proteome</keyword>
<dbReference type="Gene3D" id="3.30.70.930">
    <property type="match status" value="1"/>
</dbReference>
<feature type="domain" description="Thiamine-binding protein" evidence="2">
    <location>
        <begin position="7"/>
        <end position="94"/>
    </location>
</feature>
<dbReference type="Pfam" id="PF01910">
    <property type="entry name" value="Thiamine_BP"/>
    <property type="match status" value="1"/>
</dbReference>
<dbReference type="RefSeq" id="WP_420069760.1">
    <property type="nucleotide sequence ID" value="NZ_JBCHKQ010000003.1"/>
</dbReference>
<evidence type="ECO:0000259" key="2">
    <source>
        <dbReference type="Pfam" id="PF01910"/>
    </source>
</evidence>
<protein>
    <submittedName>
        <fullName evidence="3">Thiamine-binding protein</fullName>
    </submittedName>
</protein>
<evidence type="ECO:0000313" key="3">
    <source>
        <dbReference type="EMBL" id="MEM5948307.1"/>
    </source>
</evidence>
<dbReference type="PANTHER" id="PTHR33777">
    <property type="entry name" value="UPF0045 PROTEIN ECM15"/>
    <property type="match status" value="1"/>
</dbReference>
<dbReference type="InterPro" id="IPR002767">
    <property type="entry name" value="Thiamine_BP"/>
</dbReference>
<dbReference type="Proteomes" id="UP001466331">
    <property type="component" value="Unassembled WGS sequence"/>
</dbReference>